<evidence type="ECO:0000313" key="2">
    <source>
        <dbReference type="EMBL" id="ARH54419.1"/>
    </source>
</evidence>
<protein>
    <submittedName>
        <fullName evidence="2">ATP synthase F0 subunit 8</fullName>
    </submittedName>
</protein>
<evidence type="ECO:0000256" key="1">
    <source>
        <dbReference type="SAM" id="Phobius"/>
    </source>
</evidence>
<dbReference type="AlphaFoldDB" id="A0A343C326"/>
<keyword evidence="2" id="KW-0496">Mitochondrion</keyword>
<name>A0A343C326_9COLE</name>
<proteinExistence type="predicted"/>
<keyword evidence="1" id="KW-1133">Transmembrane helix</keyword>
<keyword evidence="1" id="KW-0812">Transmembrane</keyword>
<sequence length="51" mass="6129">MPQMSPLLWLVLFIMFSVIFVICLINIYFNFNYSVIVKGSEKKSLLINWKW</sequence>
<reference evidence="2" key="1">
    <citation type="submission" date="2016-04" db="EMBL/GenBank/DDBJ databases">
        <title>Mitochondria of beetle species.</title>
        <authorList>
            <person name="Hunter A."/>
            <person name="Moriniere J."/>
            <person name="Tang P."/>
            <person name="Linard B."/>
            <person name="Crampton-Platt A."/>
            <person name="Vogler A.P."/>
        </authorList>
    </citation>
    <scope>NUCLEOTIDE SEQUENCE</scope>
</reference>
<dbReference type="EMBL" id="KX087303">
    <property type="protein sequence ID" value="ARH54419.1"/>
    <property type="molecule type" value="Genomic_DNA"/>
</dbReference>
<accession>A0A343C326</accession>
<geneLocation type="mitochondrion" evidence="2"/>
<organism evidence="2">
    <name type="scientific">Lasioderma redtenbacheri</name>
    <dbReference type="NCBI Taxonomy" id="1587376"/>
    <lineage>
        <taxon>Eukaryota</taxon>
        <taxon>Metazoa</taxon>
        <taxon>Ecdysozoa</taxon>
        <taxon>Arthropoda</taxon>
        <taxon>Hexapoda</taxon>
        <taxon>Insecta</taxon>
        <taxon>Pterygota</taxon>
        <taxon>Neoptera</taxon>
        <taxon>Endopterygota</taxon>
        <taxon>Coleoptera</taxon>
        <taxon>Polyphaga</taxon>
        <taxon>Bostrichiformia</taxon>
        <taxon>Ptinidae</taxon>
        <taxon>Xyletininae</taxon>
        <taxon>Lasioderma</taxon>
    </lineage>
</organism>
<gene>
    <name evidence="2" type="primary">atp8</name>
</gene>
<keyword evidence="1" id="KW-0472">Membrane</keyword>
<feature type="transmembrane region" description="Helical" evidence="1">
    <location>
        <begin position="7"/>
        <end position="29"/>
    </location>
</feature>